<dbReference type="CDD" id="cd02148">
    <property type="entry name" value="RutE-like"/>
    <property type="match status" value="1"/>
</dbReference>
<comment type="similarity">
    <text evidence="5">Belongs to the nitroreductase family. HadB/RutE subfamily.</text>
</comment>
<dbReference type="InterPro" id="IPR050461">
    <property type="entry name" value="Nitroreductase_HadB/RutE"/>
</dbReference>
<dbReference type="Gene3D" id="3.40.109.10">
    <property type="entry name" value="NADH Oxidase"/>
    <property type="match status" value="1"/>
</dbReference>
<evidence type="ECO:0000313" key="7">
    <source>
        <dbReference type="EMBL" id="MCR0983929.1"/>
    </source>
</evidence>
<keyword evidence="2 5" id="KW-0288">FMN</keyword>
<evidence type="ECO:0000256" key="2">
    <source>
        <dbReference type="ARBA" id="ARBA00022643"/>
    </source>
</evidence>
<dbReference type="NCBIfam" id="NF003768">
    <property type="entry name" value="PRK05365.1"/>
    <property type="match status" value="1"/>
</dbReference>
<dbReference type="EC" id="1.-.-.-" evidence="5"/>
<gene>
    <name evidence="7" type="ORF">NRP21_17885</name>
</gene>
<dbReference type="PANTHER" id="PTHR43543">
    <property type="entry name" value="MALONIC SEMIALDEHYDE REDUCTASE RUTE-RELATED"/>
    <property type="match status" value="1"/>
</dbReference>
<keyword evidence="1 5" id="KW-0285">Flavoprotein</keyword>
<accession>A0ABT1XAC5</accession>
<dbReference type="GO" id="GO:0035527">
    <property type="term" value="F:3-hydroxypropionate dehydrogenase (NADP+) activity"/>
    <property type="evidence" value="ECO:0007669"/>
    <property type="project" value="UniProtKB-EC"/>
</dbReference>
<dbReference type="InterPro" id="IPR000415">
    <property type="entry name" value="Nitroreductase-like"/>
</dbReference>
<evidence type="ECO:0000313" key="8">
    <source>
        <dbReference type="Proteomes" id="UP001524642"/>
    </source>
</evidence>
<keyword evidence="8" id="KW-1185">Reference proteome</keyword>
<dbReference type="RefSeq" id="WP_257717593.1">
    <property type="nucleotide sequence ID" value="NZ_JANJOU010000017.1"/>
</dbReference>
<keyword evidence="3 5" id="KW-0521">NADP</keyword>
<evidence type="ECO:0000256" key="4">
    <source>
        <dbReference type="ARBA" id="ARBA00023002"/>
    </source>
</evidence>
<keyword evidence="5" id="KW-0520">NAD</keyword>
<dbReference type="HAMAP" id="MF_01204">
    <property type="entry name" value="Oxidoreductase_RutE_HadB"/>
    <property type="match status" value="1"/>
</dbReference>
<sequence length="204" mass="22215">MPDTHVTTPGDRLDDAALDRLFRTARTANAWQDRPVTDETLRELYGLVALGPTSANQSPGRFVFVRSPEGKEKLLPTVSAGNQDKTRTAPVTAIVAFDPQFYEHLPRLFPHADARSWFTGNAAFAERSAFMNSTLQAAYLILAARGLGLDAGPMAGFDAKKVDELFLGESGWKSTMLINLGYGDHSKTFGRLPRLGFDEAAALA</sequence>
<dbReference type="SUPFAM" id="SSF55469">
    <property type="entry name" value="FMN-dependent nitroreductase-like"/>
    <property type="match status" value="1"/>
</dbReference>
<feature type="domain" description="Nitroreductase" evidence="6">
    <location>
        <begin position="30"/>
        <end position="182"/>
    </location>
</feature>
<dbReference type="PANTHER" id="PTHR43543:SF1">
    <property type="entry name" value="MALONIC SEMIALDEHYDE REDUCTASE RUTE-RELATED"/>
    <property type="match status" value="1"/>
</dbReference>
<dbReference type="InterPro" id="IPR029479">
    <property type="entry name" value="Nitroreductase"/>
</dbReference>
<dbReference type="InterPro" id="IPR023936">
    <property type="entry name" value="RutE-like"/>
</dbReference>
<dbReference type="Pfam" id="PF00881">
    <property type="entry name" value="Nitroreductase"/>
    <property type="match status" value="1"/>
</dbReference>
<dbReference type="Proteomes" id="UP001524642">
    <property type="component" value="Unassembled WGS sequence"/>
</dbReference>
<comment type="cofactor">
    <cofactor evidence="5">
        <name>FMN</name>
        <dbReference type="ChEBI" id="CHEBI:58210"/>
    </cofactor>
</comment>
<name>A0ABT1XAC5_9PROT</name>
<reference evidence="7 8" key="1">
    <citation type="submission" date="2022-06" db="EMBL/GenBank/DDBJ databases">
        <title>Roseomonas CN29.</title>
        <authorList>
            <person name="Cheng Y."/>
            <person name="He X."/>
        </authorList>
    </citation>
    <scope>NUCLEOTIDE SEQUENCE [LARGE SCALE GENOMIC DNA]</scope>
    <source>
        <strain evidence="7 8">CN29</strain>
    </source>
</reference>
<keyword evidence="4 5" id="KW-0560">Oxidoreductase</keyword>
<evidence type="ECO:0000256" key="5">
    <source>
        <dbReference type="HAMAP-Rule" id="MF_01204"/>
    </source>
</evidence>
<evidence type="ECO:0000256" key="3">
    <source>
        <dbReference type="ARBA" id="ARBA00022857"/>
    </source>
</evidence>
<evidence type="ECO:0000259" key="6">
    <source>
        <dbReference type="Pfam" id="PF00881"/>
    </source>
</evidence>
<proteinExistence type="inferred from homology"/>
<dbReference type="EMBL" id="JANJOU010000017">
    <property type="protein sequence ID" value="MCR0983929.1"/>
    <property type="molecule type" value="Genomic_DNA"/>
</dbReference>
<protein>
    <recommendedName>
        <fullName evidence="5">Putative NADH dehydrogenase/NAD(P)H nitroreductase NRP21_17885</fullName>
        <ecNumber evidence="5">1.-.-.-</ecNumber>
    </recommendedName>
</protein>
<organism evidence="7 8">
    <name type="scientific">Roseomonas populi</name>
    <dbReference type="NCBI Taxonomy" id="3121582"/>
    <lineage>
        <taxon>Bacteria</taxon>
        <taxon>Pseudomonadati</taxon>
        <taxon>Pseudomonadota</taxon>
        <taxon>Alphaproteobacteria</taxon>
        <taxon>Acetobacterales</taxon>
        <taxon>Roseomonadaceae</taxon>
        <taxon>Roseomonas</taxon>
    </lineage>
</organism>
<comment type="caution">
    <text evidence="7">The sequence shown here is derived from an EMBL/GenBank/DDBJ whole genome shotgun (WGS) entry which is preliminary data.</text>
</comment>
<evidence type="ECO:0000256" key="1">
    <source>
        <dbReference type="ARBA" id="ARBA00022630"/>
    </source>
</evidence>